<organism evidence="1 2">
    <name type="scientific">Plakobranchus ocellatus</name>
    <dbReference type="NCBI Taxonomy" id="259542"/>
    <lineage>
        <taxon>Eukaryota</taxon>
        <taxon>Metazoa</taxon>
        <taxon>Spiralia</taxon>
        <taxon>Lophotrochozoa</taxon>
        <taxon>Mollusca</taxon>
        <taxon>Gastropoda</taxon>
        <taxon>Heterobranchia</taxon>
        <taxon>Euthyneura</taxon>
        <taxon>Panpulmonata</taxon>
        <taxon>Sacoglossa</taxon>
        <taxon>Placobranchoidea</taxon>
        <taxon>Plakobranchidae</taxon>
        <taxon>Plakobranchus</taxon>
    </lineage>
</organism>
<accession>A0AAV3ZME1</accession>
<proteinExistence type="predicted"/>
<dbReference type="AlphaFoldDB" id="A0AAV3ZME1"/>
<sequence length="89" mass="10407">MRRKQGLRGENRHLIAVAQITHHVTAQPTRQLAKNVKRKGIGHVYVDRWQRPHSSQNNNPKLTTATPELSLVKETCIKLKQYWRNRCNT</sequence>
<keyword evidence="2" id="KW-1185">Reference proteome</keyword>
<evidence type="ECO:0000313" key="1">
    <source>
        <dbReference type="EMBL" id="GFN96478.1"/>
    </source>
</evidence>
<evidence type="ECO:0000313" key="2">
    <source>
        <dbReference type="Proteomes" id="UP000735302"/>
    </source>
</evidence>
<comment type="caution">
    <text evidence="1">The sequence shown here is derived from an EMBL/GenBank/DDBJ whole genome shotgun (WGS) entry which is preliminary data.</text>
</comment>
<gene>
    <name evidence="1" type="ORF">PoB_002298400</name>
</gene>
<reference evidence="1 2" key="1">
    <citation type="journal article" date="2021" name="Elife">
        <title>Chloroplast acquisition without the gene transfer in kleptoplastic sea slugs, Plakobranchus ocellatus.</title>
        <authorList>
            <person name="Maeda T."/>
            <person name="Takahashi S."/>
            <person name="Yoshida T."/>
            <person name="Shimamura S."/>
            <person name="Takaki Y."/>
            <person name="Nagai Y."/>
            <person name="Toyoda A."/>
            <person name="Suzuki Y."/>
            <person name="Arimoto A."/>
            <person name="Ishii H."/>
            <person name="Satoh N."/>
            <person name="Nishiyama T."/>
            <person name="Hasebe M."/>
            <person name="Maruyama T."/>
            <person name="Minagawa J."/>
            <person name="Obokata J."/>
            <person name="Shigenobu S."/>
        </authorList>
    </citation>
    <scope>NUCLEOTIDE SEQUENCE [LARGE SCALE GENOMIC DNA]</scope>
</reference>
<name>A0AAV3ZME1_9GAST</name>
<dbReference type="Proteomes" id="UP000735302">
    <property type="component" value="Unassembled WGS sequence"/>
</dbReference>
<protein>
    <submittedName>
        <fullName evidence="1">Uncharacterized protein</fullName>
    </submittedName>
</protein>
<dbReference type="EMBL" id="BLXT01002679">
    <property type="protein sequence ID" value="GFN96478.1"/>
    <property type="molecule type" value="Genomic_DNA"/>
</dbReference>